<feature type="transmembrane region" description="Helical" evidence="8">
    <location>
        <begin position="397"/>
        <end position="417"/>
    </location>
</feature>
<evidence type="ECO:0000256" key="9">
    <source>
        <dbReference type="SAM" id="SignalP"/>
    </source>
</evidence>
<keyword evidence="9" id="KW-0732">Signal</keyword>
<protein>
    <submittedName>
        <fullName evidence="12">Mechanosensitive ion channel</fullName>
    </submittedName>
</protein>
<accession>A0A7W3Y683</accession>
<dbReference type="Pfam" id="PF21082">
    <property type="entry name" value="MS_channel_3rd"/>
    <property type="match status" value="1"/>
</dbReference>
<dbReference type="SUPFAM" id="SSF82689">
    <property type="entry name" value="Mechanosensitive channel protein MscS (YggB), C-terminal domain"/>
    <property type="match status" value="1"/>
</dbReference>
<dbReference type="InterPro" id="IPR006685">
    <property type="entry name" value="MscS_channel_2nd"/>
</dbReference>
<feature type="chain" id="PRO_5031550237" evidence="9">
    <location>
        <begin position="25"/>
        <end position="843"/>
    </location>
</feature>
<dbReference type="EMBL" id="JACHTF010000012">
    <property type="protein sequence ID" value="MBB1061228.1"/>
    <property type="molecule type" value="Genomic_DNA"/>
</dbReference>
<dbReference type="InterPro" id="IPR023408">
    <property type="entry name" value="MscS_beta-dom_sf"/>
</dbReference>
<evidence type="ECO:0000256" key="7">
    <source>
        <dbReference type="SAM" id="MobiDB-lite"/>
    </source>
</evidence>
<dbReference type="InterPro" id="IPR052702">
    <property type="entry name" value="MscS-like_channel"/>
</dbReference>
<evidence type="ECO:0000256" key="8">
    <source>
        <dbReference type="SAM" id="Phobius"/>
    </source>
</evidence>
<evidence type="ECO:0000256" key="4">
    <source>
        <dbReference type="ARBA" id="ARBA00022692"/>
    </source>
</evidence>
<evidence type="ECO:0000256" key="3">
    <source>
        <dbReference type="ARBA" id="ARBA00022475"/>
    </source>
</evidence>
<feature type="domain" description="Mechanosensitive ion channel MscS C-terminal" evidence="11">
    <location>
        <begin position="723"/>
        <end position="806"/>
    </location>
</feature>
<evidence type="ECO:0000256" key="2">
    <source>
        <dbReference type="ARBA" id="ARBA00008017"/>
    </source>
</evidence>
<dbReference type="AlphaFoldDB" id="A0A7W3Y683"/>
<feature type="signal peptide" evidence="9">
    <location>
        <begin position="1"/>
        <end position="24"/>
    </location>
</feature>
<comment type="caution">
    <text evidence="12">The sequence shown here is derived from an EMBL/GenBank/DDBJ whole genome shotgun (WGS) entry which is preliminary data.</text>
</comment>
<evidence type="ECO:0000313" key="12">
    <source>
        <dbReference type="EMBL" id="MBB1061228.1"/>
    </source>
</evidence>
<comment type="subcellular location">
    <subcellularLocation>
        <location evidence="1">Cell membrane</location>
        <topology evidence="1">Multi-pass membrane protein</topology>
    </subcellularLocation>
</comment>
<dbReference type="Proteomes" id="UP000523196">
    <property type="component" value="Unassembled WGS sequence"/>
</dbReference>
<dbReference type="InterPro" id="IPR049278">
    <property type="entry name" value="MS_channel_C"/>
</dbReference>
<feature type="transmembrane region" description="Helical" evidence="8">
    <location>
        <begin position="473"/>
        <end position="494"/>
    </location>
</feature>
<comment type="similarity">
    <text evidence="2">Belongs to the MscS (TC 1.A.23) family.</text>
</comment>
<feature type="region of interest" description="Disordered" evidence="7">
    <location>
        <begin position="819"/>
        <end position="843"/>
    </location>
</feature>
<dbReference type="GO" id="GO:0008381">
    <property type="term" value="F:mechanosensitive monoatomic ion channel activity"/>
    <property type="evidence" value="ECO:0007669"/>
    <property type="project" value="UniProtKB-ARBA"/>
</dbReference>
<keyword evidence="6 8" id="KW-0472">Membrane</keyword>
<organism evidence="12 13">
    <name type="scientific">Marilutibacter spongiae</name>
    <dbReference type="NCBI Taxonomy" id="2025720"/>
    <lineage>
        <taxon>Bacteria</taxon>
        <taxon>Pseudomonadati</taxon>
        <taxon>Pseudomonadota</taxon>
        <taxon>Gammaproteobacteria</taxon>
        <taxon>Lysobacterales</taxon>
        <taxon>Lysobacteraceae</taxon>
        <taxon>Marilutibacter</taxon>
    </lineage>
</organism>
<dbReference type="GO" id="GO:0005886">
    <property type="term" value="C:plasma membrane"/>
    <property type="evidence" value="ECO:0007669"/>
    <property type="project" value="UniProtKB-SubCell"/>
</dbReference>
<dbReference type="SUPFAM" id="SSF82861">
    <property type="entry name" value="Mechanosensitive channel protein MscS (YggB), transmembrane region"/>
    <property type="match status" value="1"/>
</dbReference>
<evidence type="ECO:0000256" key="6">
    <source>
        <dbReference type="ARBA" id="ARBA00023136"/>
    </source>
</evidence>
<dbReference type="Gene3D" id="1.10.287.1260">
    <property type="match status" value="1"/>
</dbReference>
<dbReference type="Gene3D" id="3.30.70.100">
    <property type="match status" value="1"/>
</dbReference>
<evidence type="ECO:0000259" key="11">
    <source>
        <dbReference type="Pfam" id="PF21082"/>
    </source>
</evidence>
<feature type="transmembrane region" description="Helical" evidence="8">
    <location>
        <begin position="608"/>
        <end position="627"/>
    </location>
</feature>
<sequence>MTRRFALLACLLLPWALASTPAVAAQDIASVLTGEENEAPKAIEFADIPDQANADERFAEGVVLQSRRRDSVASLQKRLAAIESSTRQKARLAEGEDLQTLPVLRLESLDRHWGFDARLFERWRADLKQASAPYVESAAEIATRRAAWEATRAANADGSMPKALSDRIDEVLGYLGRAESALSAPLAQYIELGRQANTLEARIDAGRQEVAAAIADIDRRLVHMDAPPIWALGGSGHESDASLAALKTGLTIEADFLKQYSASNVDHQRLLNIVQLLLLPLLVWLSFYYRRHQARLPHGSGADAATAGRASLLEASENVLHRPISAWLLLSMMAVLALEPDAPLLLHQMVMLIALVPTLRLLPARVFELFGPWPYVATGLYLLQRLGFLFMGNVLMYRTYSLSITLLALALTLWLLWRSRRKAPTKGLQGRARTAIHVVGWTGVGMLAVSALSNVLGNVSLAEMLTGGLLDSGYMALMLYAAVAVFLALLRLTFAQPGLSKLRMARLRDGSMMRGFSRLLGVVAVIAWLGFTANRFRLFRPIYSTASGILSHEFTIGALSITLGHVLVFIVSVVVAFWAAKLVRFVLHEEVLPKMSLPRGVDNSVASLSYYAVLLLGFMLALTATGFEVSQLAFVFGALGVGIGFGLQNVVNNFVSGLILMFERPIQPGDVVDITGTSGSVREIGMRATVIKTFDGADVVVPNGTLLSENLVNWTLRDMFRRIEINLGVAYGADPNQVIELMTEVITTDESISRHPEPTVFFMAFGASSLDFSIRAWTRDYNNWVGIRSRLLTRIYAVLNENGIEIPFPQQDLHLRSVSEAARAALGPPPPESKSDAGPEPAT</sequence>
<keyword evidence="4 8" id="KW-0812">Transmembrane</keyword>
<gene>
    <name evidence="12" type="ORF">H4F98_11680</name>
</gene>
<dbReference type="Gene3D" id="2.30.30.60">
    <property type="match status" value="1"/>
</dbReference>
<feature type="transmembrane region" description="Helical" evidence="8">
    <location>
        <begin position="633"/>
        <end position="655"/>
    </location>
</feature>
<dbReference type="Pfam" id="PF00924">
    <property type="entry name" value="MS_channel_2nd"/>
    <property type="match status" value="1"/>
</dbReference>
<dbReference type="SUPFAM" id="SSF50182">
    <property type="entry name" value="Sm-like ribonucleoproteins"/>
    <property type="match status" value="1"/>
</dbReference>
<keyword evidence="3" id="KW-1003">Cell membrane</keyword>
<feature type="transmembrane region" description="Helical" evidence="8">
    <location>
        <begin position="554"/>
        <end position="587"/>
    </location>
</feature>
<dbReference type="RefSeq" id="WP_182687856.1">
    <property type="nucleotide sequence ID" value="NZ_JACHTF010000012.1"/>
</dbReference>
<dbReference type="PROSITE" id="PS01246">
    <property type="entry name" value="UPF0003"/>
    <property type="match status" value="1"/>
</dbReference>
<keyword evidence="5 8" id="KW-1133">Transmembrane helix</keyword>
<keyword evidence="13" id="KW-1185">Reference proteome</keyword>
<evidence type="ECO:0000256" key="1">
    <source>
        <dbReference type="ARBA" id="ARBA00004651"/>
    </source>
</evidence>
<proteinExistence type="inferred from homology"/>
<evidence type="ECO:0000259" key="10">
    <source>
        <dbReference type="Pfam" id="PF00924"/>
    </source>
</evidence>
<dbReference type="InterPro" id="IPR010920">
    <property type="entry name" value="LSM_dom_sf"/>
</dbReference>
<feature type="transmembrane region" description="Helical" evidence="8">
    <location>
        <begin position="438"/>
        <end position="461"/>
    </location>
</feature>
<dbReference type="InterPro" id="IPR011066">
    <property type="entry name" value="MscS_channel_C_sf"/>
</dbReference>
<dbReference type="InterPro" id="IPR011014">
    <property type="entry name" value="MscS_channel_TM-2"/>
</dbReference>
<evidence type="ECO:0000313" key="13">
    <source>
        <dbReference type="Proteomes" id="UP000523196"/>
    </source>
</evidence>
<dbReference type="PANTHER" id="PTHR30347">
    <property type="entry name" value="POTASSIUM CHANNEL RELATED"/>
    <property type="match status" value="1"/>
</dbReference>
<feature type="domain" description="Mechanosensitive ion channel MscS" evidence="10">
    <location>
        <begin position="649"/>
        <end position="715"/>
    </location>
</feature>
<reference evidence="12 13" key="1">
    <citation type="submission" date="2020-08" db="EMBL/GenBank/DDBJ databases">
        <authorList>
            <person name="Xu S."/>
            <person name="Li A."/>
        </authorList>
    </citation>
    <scope>NUCLEOTIDE SEQUENCE [LARGE SCALE GENOMIC DNA]</scope>
    <source>
        <strain evidence="12 13">119BY6-57</strain>
    </source>
</reference>
<dbReference type="PANTHER" id="PTHR30347:SF1">
    <property type="entry name" value="MECHANOSENSITIVE CHANNEL MSCK"/>
    <property type="match status" value="1"/>
</dbReference>
<feature type="transmembrane region" description="Helical" evidence="8">
    <location>
        <begin position="515"/>
        <end position="534"/>
    </location>
</feature>
<name>A0A7W3Y683_9GAMM</name>
<dbReference type="InterPro" id="IPR006686">
    <property type="entry name" value="MscS_channel_CS"/>
</dbReference>
<evidence type="ECO:0000256" key="5">
    <source>
        <dbReference type="ARBA" id="ARBA00022989"/>
    </source>
</evidence>